<dbReference type="RefSeq" id="WP_011583505.1">
    <property type="nucleotide sequence ID" value="NC_008255.1"/>
</dbReference>
<dbReference type="EMBL" id="CP000383">
    <property type="protein sequence ID" value="ABG57389.1"/>
    <property type="molecule type" value="Genomic_DNA"/>
</dbReference>
<keyword evidence="3" id="KW-0378">Hydrolase</keyword>
<keyword evidence="3" id="KW-0645">Protease</keyword>
<protein>
    <submittedName>
        <fullName evidence="3">Protease</fullName>
    </submittedName>
</protein>
<gene>
    <name evidence="3" type="ordered locus">CHU_0095</name>
</gene>
<dbReference type="GO" id="GO:0006508">
    <property type="term" value="P:proteolysis"/>
    <property type="evidence" value="ECO:0007669"/>
    <property type="project" value="UniProtKB-KW"/>
</dbReference>
<name>A0A6N4SMA5_CYTH3</name>
<dbReference type="InterPro" id="IPR027268">
    <property type="entry name" value="Peptidase_M4/M1_CTD_sf"/>
</dbReference>
<dbReference type="InterPro" id="IPR040756">
    <property type="entry name" value="Peptidase_M61_N"/>
</dbReference>
<dbReference type="Gene3D" id="2.60.40.3650">
    <property type="match status" value="1"/>
</dbReference>
<proteinExistence type="predicted"/>
<evidence type="ECO:0000259" key="1">
    <source>
        <dbReference type="Pfam" id="PF05299"/>
    </source>
</evidence>
<evidence type="ECO:0000313" key="4">
    <source>
        <dbReference type="Proteomes" id="UP000001822"/>
    </source>
</evidence>
<organism evidence="3 4">
    <name type="scientific">Cytophaga hutchinsonii (strain ATCC 33406 / DSM 1761 / CIP 103989 / NBRC 15051 / NCIMB 9469 / D465)</name>
    <dbReference type="NCBI Taxonomy" id="269798"/>
    <lineage>
        <taxon>Bacteria</taxon>
        <taxon>Pseudomonadati</taxon>
        <taxon>Bacteroidota</taxon>
        <taxon>Cytophagia</taxon>
        <taxon>Cytophagales</taxon>
        <taxon>Cytophagaceae</taxon>
        <taxon>Cytophaga</taxon>
    </lineage>
</organism>
<accession>A0A6N4SMA5</accession>
<dbReference type="Gene3D" id="1.10.390.10">
    <property type="entry name" value="Neutral Protease Domain 2"/>
    <property type="match status" value="1"/>
</dbReference>
<feature type="domain" description="Peptidase M61 N-terminal" evidence="2">
    <location>
        <begin position="9"/>
        <end position="171"/>
    </location>
</feature>
<dbReference type="Proteomes" id="UP000001822">
    <property type="component" value="Chromosome"/>
</dbReference>
<dbReference type="KEGG" id="chu:CHU_0095"/>
<reference evidence="3 4" key="1">
    <citation type="journal article" date="2007" name="Appl. Environ. Microbiol.">
        <title>Genome sequence of the cellulolytic gliding bacterium Cytophaga hutchinsonii.</title>
        <authorList>
            <person name="Xie G."/>
            <person name="Bruce D.C."/>
            <person name="Challacombe J.F."/>
            <person name="Chertkov O."/>
            <person name="Detter J.C."/>
            <person name="Gilna P."/>
            <person name="Han C.S."/>
            <person name="Lucas S."/>
            <person name="Misra M."/>
            <person name="Myers G.L."/>
            <person name="Richardson P."/>
            <person name="Tapia R."/>
            <person name="Thayer N."/>
            <person name="Thompson L.S."/>
            <person name="Brettin T.S."/>
            <person name="Henrissat B."/>
            <person name="Wilson D.B."/>
            <person name="McBride M.J."/>
        </authorList>
    </citation>
    <scope>NUCLEOTIDE SEQUENCE [LARGE SCALE GENOMIC DNA]</scope>
    <source>
        <strain evidence="4">ATCC 33406 / DSM 1761 / CIP 103989 / NBRC 15051 / NCIMB 9469 / D465</strain>
    </source>
</reference>
<dbReference type="PIRSF" id="PIRSF016493">
    <property type="entry name" value="Glycyl_aminpptds"/>
    <property type="match status" value="1"/>
</dbReference>
<feature type="domain" description="Peptidase M61 catalytic" evidence="1">
    <location>
        <begin position="263"/>
        <end position="377"/>
    </location>
</feature>
<dbReference type="InterPro" id="IPR007963">
    <property type="entry name" value="Peptidase_M61_catalytic"/>
</dbReference>
<dbReference type="Pfam" id="PF05299">
    <property type="entry name" value="Peptidase_M61"/>
    <property type="match status" value="1"/>
</dbReference>
<keyword evidence="4" id="KW-1185">Reference proteome</keyword>
<dbReference type="GO" id="GO:0008233">
    <property type="term" value="F:peptidase activity"/>
    <property type="evidence" value="ECO:0007669"/>
    <property type="project" value="UniProtKB-KW"/>
</dbReference>
<dbReference type="InterPro" id="IPR024191">
    <property type="entry name" value="Peptidase_M61"/>
</dbReference>
<evidence type="ECO:0000259" key="2">
    <source>
        <dbReference type="Pfam" id="PF17899"/>
    </source>
</evidence>
<evidence type="ECO:0000313" key="3">
    <source>
        <dbReference type="EMBL" id="ABG57389.1"/>
    </source>
</evidence>
<dbReference type="OrthoDB" id="9778516at2"/>
<dbReference type="Pfam" id="PF17899">
    <property type="entry name" value="Peptidase_M61_N"/>
    <property type="match status" value="1"/>
</dbReference>
<sequence length="560" mass="63885">MQKSTKSIEYQIHTTNLPANFIQVTISFETIKKNPILKIPSWRPGRYMLQNYAANIRDCRAQNQNGTFLPVTKTDRNSWQVQAETGMTITFSYLYYCRQLDAGGCWSDPDLFYINPIACLMAVDEQETLSCILQLNLPSSFIIGTGMPKESSNLYVTGSFLALSDFPIVASPTLTTLSYTVQDIPFYIHSTVDASHFPSTMVDDFKLFTVAQINDFGTFPEKEYHFQLLIVPYQHYHGVEHRNSTVICLGPASDVKEKLYPELIGICSHELYHTWNICKIRPSEMLPYNLFEAQYFNTGFVAEGITTYLGDFYVALTNVFSKKWYQEEFNILLKRHFYSFGNHHLSIADSSFDLWVDGYEAGIPNRKVSIYVKGAIVAFLMDTAIRKATANVSTLRDMMLILWNSYKTDGNGYTEDSITALFHSITSNQYVEKFPHWIYGLGDLKEDLLDAFAHLQMPVDEVSHSNFFARHFGFLCDTSFTIQSVDPDSPYIHLLGKGDKILRINDLPATEFSAEQIHEPASVFIAYTNGIHIKEIDLNISDVLYFKTLQIELTEDSKLV</sequence>
<dbReference type="AlphaFoldDB" id="A0A6N4SMA5"/>